<proteinExistence type="predicted"/>
<dbReference type="EMBL" id="JAUEPU010000051">
    <property type="protein sequence ID" value="KAK0485457.1"/>
    <property type="molecule type" value="Genomic_DNA"/>
</dbReference>
<dbReference type="AlphaFoldDB" id="A0AA39UDQ2"/>
<gene>
    <name evidence="1" type="ORF">EDD18DRAFT_1111600</name>
</gene>
<evidence type="ECO:0000313" key="1">
    <source>
        <dbReference type="EMBL" id="KAK0485457.1"/>
    </source>
</evidence>
<evidence type="ECO:0000313" key="2">
    <source>
        <dbReference type="Proteomes" id="UP001175228"/>
    </source>
</evidence>
<comment type="caution">
    <text evidence="1">The sequence shown here is derived from an EMBL/GenBank/DDBJ whole genome shotgun (WGS) entry which is preliminary data.</text>
</comment>
<accession>A0AA39UDQ2</accession>
<name>A0AA39UDQ2_9AGAR</name>
<reference evidence="1" key="1">
    <citation type="submission" date="2023-06" db="EMBL/GenBank/DDBJ databases">
        <authorList>
            <consortium name="Lawrence Berkeley National Laboratory"/>
            <person name="Ahrendt S."/>
            <person name="Sahu N."/>
            <person name="Indic B."/>
            <person name="Wong-Bajracharya J."/>
            <person name="Merenyi Z."/>
            <person name="Ke H.-M."/>
            <person name="Monk M."/>
            <person name="Kocsube S."/>
            <person name="Drula E."/>
            <person name="Lipzen A."/>
            <person name="Balint B."/>
            <person name="Henrissat B."/>
            <person name="Andreopoulos B."/>
            <person name="Martin F.M."/>
            <person name="Harder C.B."/>
            <person name="Rigling D."/>
            <person name="Ford K.L."/>
            <person name="Foster G.D."/>
            <person name="Pangilinan J."/>
            <person name="Papanicolaou A."/>
            <person name="Barry K."/>
            <person name="LaButti K."/>
            <person name="Viragh M."/>
            <person name="Koriabine M."/>
            <person name="Yan M."/>
            <person name="Riley R."/>
            <person name="Champramary S."/>
            <person name="Plett K.L."/>
            <person name="Tsai I.J."/>
            <person name="Slot J."/>
            <person name="Sipos G."/>
            <person name="Plett J."/>
            <person name="Nagy L.G."/>
            <person name="Grigoriev I.V."/>
        </authorList>
    </citation>
    <scope>NUCLEOTIDE SEQUENCE</scope>
    <source>
        <strain evidence="1">HWK02</strain>
    </source>
</reference>
<organism evidence="1 2">
    <name type="scientific">Armillaria luteobubalina</name>
    <dbReference type="NCBI Taxonomy" id="153913"/>
    <lineage>
        <taxon>Eukaryota</taxon>
        <taxon>Fungi</taxon>
        <taxon>Dikarya</taxon>
        <taxon>Basidiomycota</taxon>
        <taxon>Agaricomycotina</taxon>
        <taxon>Agaricomycetes</taxon>
        <taxon>Agaricomycetidae</taxon>
        <taxon>Agaricales</taxon>
        <taxon>Marasmiineae</taxon>
        <taxon>Physalacriaceae</taxon>
        <taxon>Armillaria</taxon>
    </lineage>
</organism>
<protein>
    <submittedName>
        <fullName evidence="1">Uncharacterized protein</fullName>
    </submittedName>
</protein>
<sequence>MSSESEFVDSVPQTVTRASARASISGFQDVLGALVHLKRASSEINVKAEFEADMMPLREEKDGRLEAVMRVKYVEPERGLWKKFVNNSKYLFTGNTMLRRQPRPGDQHKCSQGTFPRIAPRTVPPTSYISTELKRTSGDDVFSICSQAVIKMTPRQRRELHTIPDFIWPSVEHNATTAPTRIRKLAHAGNRTGKEPGTSRPALLLISSDSLFQSTRRGNAITYVCKALNMRSRIRDSKRHLLAFTVNGSRTSTWGLSNTTGVWQTGLNDPHDADNLKSVIAVDTPGYRQESPQRVRLR</sequence>
<keyword evidence="2" id="KW-1185">Reference proteome</keyword>
<dbReference type="Proteomes" id="UP001175228">
    <property type="component" value="Unassembled WGS sequence"/>
</dbReference>